<evidence type="ECO:0000313" key="2">
    <source>
        <dbReference type="EMBL" id="GGQ59683.1"/>
    </source>
</evidence>
<sequence length="167" mass="17620">MQESDQGVAVRTSVSNPVEEEAGAAPLTEYGLLAPAVQMQFTAHFSRPDGRPDARSAAEAATAALTRVIDAPRSFVAPVLAAGRSVSDCLLARTTAEVCRIVLTADGTGITVAATDDTSVAEDADRQSRADSLPLLLVIGDLRVHHGPDGHVWVVWHGPWSRDGVER</sequence>
<reference evidence="2" key="1">
    <citation type="journal article" date="2014" name="Int. J. Syst. Evol. Microbiol.">
        <title>Complete genome sequence of Corynebacterium casei LMG S-19264T (=DSM 44701T), isolated from a smear-ripened cheese.</title>
        <authorList>
            <consortium name="US DOE Joint Genome Institute (JGI-PGF)"/>
            <person name="Walter F."/>
            <person name="Albersmeier A."/>
            <person name="Kalinowski J."/>
            <person name="Ruckert C."/>
        </authorList>
    </citation>
    <scope>NUCLEOTIDE SEQUENCE</scope>
    <source>
        <strain evidence="2">JCM 3131</strain>
    </source>
</reference>
<gene>
    <name evidence="2" type="ORF">GCM10010145_32130</name>
</gene>
<dbReference type="Proteomes" id="UP000620156">
    <property type="component" value="Unassembled WGS sequence"/>
</dbReference>
<organism evidence="2 3">
    <name type="scientific">Streptomyces ruber</name>
    <dbReference type="NCBI Taxonomy" id="83378"/>
    <lineage>
        <taxon>Bacteria</taxon>
        <taxon>Bacillati</taxon>
        <taxon>Actinomycetota</taxon>
        <taxon>Actinomycetes</taxon>
        <taxon>Kitasatosporales</taxon>
        <taxon>Streptomycetaceae</taxon>
        <taxon>Streptomyces</taxon>
    </lineage>
</organism>
<accession>A0A918BER3</accession>
<comment type="caution">
    <text evidence="2">The sequence shown here is derived from an EMBL/GenBank/DDBJ whole genome shotgun (WGS) entry which is preliminary data.</text>
</comment>
<evidence type="ECO:0000256" key="1">
    <source>
        <dbReference type="SAM" id="MobiDB-lite"/>
    </source>
</evidence>
<name>A0A918BER3_9ACTN</name>
<dbReference type="EMBL" id="BMQK01000006">
    <property type="protein sequence ID" value="GGQ59683.1"/>
    <property type="molecule type" value="Genomic_DNA"/>
</dbReference>
<proteinExistence type="predicted"/>
<feature type="region of interest" description="Disordered" evidence="1">
    <location>
        <begin position="1"/>
        <end position="21"/>
    </location>
</feature>
<reference evidence="2" key="2">
    <citation type="submission" date="2020-09" db="EMBL/GenBank/DDBJ databases">
        <authorList>
            <person name="Sun Q."/>
            <person name="Ohkuma M."/>
        </authorList>
    </citation>
    <scope>NUCLEOTIDE SEQUENCE</scope>
    <source>
        <strain evidence="2">JCM 3131</strain>
    </source>
</reference>
<protein>
    <submittedName>
        <fullName evidence="2">Uncharacterized protein</fullName>
    </submittedName>
</protein>
<dbReference type="AlphaFoldDB" id="A0A918BER3"/>
<evidence type="ECO:0000313" key="3">
    <source>
        <dbReference type="Proteomes" id="UP000620156"/>
    </source>
</evidence>
<keyword evidence="3" id="KW-1185">Reference proteome</keyword>